<name>A0AAW4VJU3_9FIRM</name>
<evidence type="ECO:0000313" key="2">
    <source>
        <dbReference type="Proteomes" id="UP001197827"/>
    </source>
</evidence>
<organism evidence="1 2">
    <name type="scientific">Faecalibacillus intestinalis</name>
    <dbReference type="NCBI Taxonomy" id="1982626"/>
    <lineage>
        <taxon>Bacteria</taxon>
        <taxon>Bacillati</taxon>
        <taxon>Bacillota</taxon>
        <taxon>Erysipelotrichia</taxon>
        <taxon>Erysipelotrichales</taxon>
        <taxon>Coprobacillaceae</taxon>
        <taxon>Faecalibacillus</taxon>
    </lineage>
</organism>
<dbReference type="SUPFAM" id="SSF88659">
    <property type="entry name" value="Sigma3 and sigma4 domains of RNA polymerase sigma factors"/>
    <property type="match status" value="1"/>
</dbReference>
<evidence type="ECO:0000313" key="1">
    <source>
        <dbReference type="EMBL" id="MCB8561963.1"/>
    </source>
</evidence>
<dbReference type="Proteomes" id="UP001197827">
    <property type="component" value="Unassembled WGS sequence"/>
</dbReference>
<gene>
    <name evidence="1" type="ORF">LJD74_08095</name>
</gene>
<dbReference type="InterPro" id="IPR013324">
    <property type="entry name" value="RNA_pol_sigma_r3/r4-like"/>
</dbReference>
<reference evidence="1" key="1">
    <citation type="submission" date="2021-10" db="EMBL/GenBank/DDBJ databases">
        <title>Collection of gut derived symbiotic bacterial strains cultured from healthy donors.</title>
        <authorList>
            <person name="Lin H."/>
            <person name="Littmann E."/>
            <person name="Kohout C."/>
            <person name="Pamer E.G."/>
        </authorList>
    </citation>
    <scope>NUCLEOTIDE SEQUENCE</scope>
    <source>
        <strain evidence="1">DFI.5.2</strain>
    </source>
</reference>
<protein>
    <submittedName>
        <fullName evidence="1">Sigma-70 family RNA polymerase sigma factor</fullName>
    </submittedName>
</protein>
<accession>A0AAW4VJU3</accession>
<sequence>MSYNYKKEYAKWKKWKDKEEALLKHYDVPNKKILELREFDKYQFNSNRRFVRNQNTTKEQYFSTIPSYDKKEFNNVSDILDSIEDEALYEYLKQEEPILLVIILLKLQGYNIKEISNIIKVPISTIYQKISKIKKNFHDF</sequence>
<dbReference type="EMBL" id="JAJDKQ010000014">
    <property type="protein sequence ID" value="MCB8561963.1"/>
    <property type="molecule type" value="Genomic_DNA"/>
</dbReference>
<dbReference type="RefSeq" id="WP_117815815.1">
    <property type="nucleotide sequence ID" value="NZ_JAJDKQ010000014.1"/>
</dbReference>
<comment type="caution">
    <text evidence="1">The sequence shown here is derived from an EMBL/GenBank/DDBJ whole genome shotgun (WGS) entry which is preliminary data.</text>
</comment>
<dbReference type="AlphaFoldDB" id="A0AAW4VJU3"/>
<proteinExistence type="predicted"/>